<accession>A0A1W1EI27</accession>
<sequence>MGYFQEANRHLQYDKTYSLYKHSNQLSQNGIKKSQYSKFSDDIGYARTYAKALNNGFNSINFSLSDTLDVFGKNSYK</sequence>
<dbReference type="AlphaFoldDB" id="A0A1W1EI27"/>
<gene>
    <name evidence="1" type="ORF">MNB_SV-15-1389</name>
</gene>
<name>A0A1W1EI27_9ZZZZ</name>
<organism evidence="1">
    <name type="scientific">hydrothermal vent metagenome</name>
    <dbReference type="NCBI Taxonomy" id="652676"/>
    <lineage>
        <taxon>unclassified sequences</taxon>
        <taxon>metagenomes</taxon>
        <taxon>ecological metagenomes</taxon>
    </lineage>
</organism>
<reference evidence="1" key="1">
    <citation type="submission" date="2016-10" db="EMBL/GenBank/DDBJ databases">
        <authorList>
            <person name="de Groot N.N."/>
        </authorList>
    </citation>
    <scope>NUCLEOTIDE SEQUENCE</scope>
</reference>
<dbReference type="EMBL" id="FRYL01000011">
    <property type="protein sequence ID" value="SHO80521.1"/>
    <property type="molecule type" value="Genomic_DNA"/>
</dbReference>
<protein>
    <submittedName>
        <fullName evidence="1">Uncharacterized protein</fullName>
    </submittedName>
</protein>
<proteinExistence type="predicted"/>
<evidence type="ECO:0000313" key="1">
    <source>
        <dbReference type="EMBL" id="SHO80521.1"/>
    </source>
</evidence>